<keyword evidence="2" id="KW-1133">Transmembrane helix</keyword>
<evidence type="ECO:0000256" key="2">
    <source>
        <dbReference type="SAM" id="Phobius"/>
    </source>
</evidence>
<evidence type="ECO:0000313" key="4">
    <source>
        <dbReference type="Proteomes" id="UP000185655"/>
    </source>
</evidence>
<evidence type="ECO:0000313" key="3">
    <source>
        <dbReference type="EMBL" id="SFZ74852.1"/>
    </source>
</evidence>
<keyword evidence="2" id="KW-0472">Membrane</keyword>
<feature type="transmembrane region" description="Helical" evidence="2">
    <location>
        <begin position="45"/>
        <end position="65"/>
    </location>
</feature>
<dbReference type="AlphaFoldDB" id="A0A1K2HDH9"/>
<dbReference type="OrthoDB" id="2242989at2"/>
<name>A0A1K2HDH9_9LACT</name>
<evidence type="ECO:0000256" key="1">
    <source>
        <dbReference type="SAM" id="Coils"/>
    </source>
</evidence>
<reference evidence="3 4" key="1">
    <citation type="submission" date="2016-11" db="EMBL/GenBank/DDBJ databases">
        <authorList>
            <person name="Jaros S."/>
            <person name="Januszkiewicz K."/>
            <person name="Wedrychowicz H."/>
        </authorList>
    </citation>
    <scope>NUCLEOTIDE SEQUENCE [LARGE SCALE GENOMIC DNA]</scope>
    <source>
        <strain evidence="3 4">DSM 22330</strain>
    </source>
</reference>
<dbReference type="STRING" id="1122154.SAMN02746068_01388"/>
<feature type="transmembrane region" description="Helical" evidence="2">
    <location>
        <begin position="71"/>
        <end position="95"/>
    </location>
</feature>
<dbReference type="EMBL" id="FPKS01000006">
    <property type="protein sequence ID" value="SFZ74852.1"/>
    <property type="molecule type" value="Genomic_DNA"/>
</dbReference>
<gene>
    <name evidence="3" type="ORF">SAMN02746068_01388</name>
</gene>
<protein>
    <submittedName>
        <fullName evidence="3">Uncharacterized protein</fullName>
    </submittedName>
</protein>
<feature type="coiled-coil region" evidence="1">
    <location>
        <begin position="237"/>
        <end position="282"/>
    </location>
</feature>
<feature type="transmembrane region" description="Helical" evidence="2">
    <location>
        <begin position="130"/>
        <end position="149"/>
    </location>
</feature>
<feature type="transmembrane region" description="Helical" evidence="2">
    <location>
        <begin position="13"/>
        <end position="33"/>
    </location>
</feature>
<organism evidence="3 4">
    <name type="scientific">Pseudolactococcus chungangensis CAU 28 = DSM 22330</name>
    <dbReference type="NCBI Taxonomy" id="1122154"/>
    <lineage>
        <taxon>Bacteria</taxon>
        <taxon>Bacillati</taxon>
        <taxon>Bacillota</taxon>
        <taxon>Bacilli</taxon>
        <taxon>Lactobacillales</taxon>
        <taxon>Streptococcaceae</taxon>
        <taxon>Pseudolactococcus</taxon>
    </lineage>
</organism>
<accession>A0A1K2HDH9</accession>
<dbReference type="Proteomes" id="UP000185655">
    <property type="component" value="Unassembled WGS sequence"/>
</dbReference>
<dbReference type="RefSeq" id="WP_143188741.1">
    <property type="nucleotide sequence ID" value="NZ_FPKS01000006.1"/>
</dbReference>
<keyword evidence="2" id="KW-0812">Transmembrane</keyword>
<keyword evidence="1" id="KW-0175">Coiled coil</keyword>
<proteinExistence type="predicted"/>
<sequence>MTNVKNILNSRGLFYWILMIGLLVKVIDIYLTAKGMFYLEHILQGFVLTILMPTLFIATTMGFASLIESKWLSYTVTCVIAFLGSGLLFFGMLYYRLKKHFIFFPDKIPTGSSGNQPQLYLFSQIHIGDIVFAVDFIIIMIVLLAVLVLNQVTSESSDTSTLFEEGQKMLTVLQSAMEQIKENLIVQETLLIKAKDKNVQLTEHNTALVHEKSDLQEKCRNSQPGLQKEMAYCKTENINLMMSLKELKSVKNQLEAEQFQKEQALKAAKACHERQLDEKTQQSVEVVTSELQEKIQEAKKIAKQICGEMQARSQTSQQKIE</sequence>